<dbReference type="EMBL" id="SOFI01000003">
    <property type="protein sequence ID" value="TFB80821.1"/>
    <property type="molecule type" value="Genomic_DNA"/>
</dbReference>
<dbReference type="PANTHER" id="PTHR40077:SF1">
    <property type="entry name" value="MEMBRANE PROTEIN"/>
    <property type="match status" value="1"/>
</dbReference>
<dbReference type="Proteomes" id="UP000298488">
    <property type="component" value="Unassembled WGS sequence"/>
</dbReference>
<dbReference type="GO" id="GO:0005886">
    <property type="term" value="C:plasma membrane"/>
    <property type="evidence" value="ECO:0007669"/>
    <property type="project" value="UniProtKB-SubCell"/>
</dbReference>
<evidence type="ECO:0000256" key="5">
    <source>
        <dbReference type="ARBA" id="ARBA00023136"/>
    </source>
</evidence>
<keyword evidence="3 6" id="KW-0812">Transmembrane</keyword>
<gene>
    <name evidence="8" type="ORF">E3N84_07820</name>
</gene>
<feature type="transmembrane region" description="Helical" evidence="6">
    <location>
        <begin position="126"/>
        <end position="146"/>
    </location>
</feature>
<sequence length="154" mass="16923">MTPRAFYRVVAIAEAVTWTLLIAGMLLKYVVQAGDLPVLVGGSLHGLVFVTYAATAVLVGVNQRWPVKLITGAVVTAVIPYATIPFDRWLERNGRLEGGWRTTAADDPRDHTWIDRLLRWFLTHPAILVTVFIVAVVAIVTVLLILGPPGGWNR</sequence>
<accession>A0A4R8VBV7</accession>
<comment type="caution">
    <text evidence="8">The sequence shown here is derived from an EMBL/GenBank/DDBJ whole genome shotgun (WGS) entry which is preliminary data.</text>
</comment>
<dbReference type="OrthoDB" id="3396203at2"/>
<dbReference type="PANTHER" id="PTHR40077">
    <property type="entry name" value="MEMBRANE PROTEIN-RELATED"/>
    <property type="match status" value="1"/>
</dbReference>
<evidence type="ECO:0000256" key="6">
    <source>
        <dbReference type="SAM" id="Phobius"/>
    </source>
</evidence>
<protein>
    <submittedName>
        <fullName evidence="8">DUF3817 domain-containing protein</fullName>
    </submittedName>
</protein>
<proteinExistence type="predicted"/>
<dbReference type="InterPro" id="IPR023845">
    <property type="entry name" value="DUF3817_TM"/>
</dbReference>
<evidence type="ECO:0000256" key="1">
    <source>
        <dbReference type="ARBA" id="ARBA00004651"/>
    </source>
</evidence>
<keyword evidence="9" id="KW-1185">Reference proteome</keyword>
<evidence type="ECO:0000313" key="9">
    <source>
        <dbReference type="Proteomes" id="UP000298488"/>
    </source>
</evidence>
<evidence type="ECO:0000259" key="7">
    <source>
        <dbReference type="Pfam" id="PF12823"/>
    </source>
</evidence>
<dbReference type="Pfam" id="PF12823">
    <property type="entry name" value="DUF3817"/>
    <property type="match status" value="1"/>
</dbReference>
<evidence type="ECO:0000256" key="4">
    <source>
        <dbReference type="ARBA" id="ARBA00022989"/>
    </source>
</evidence>
<feature type="transmembrane region" description="Helical" evidence="6">
    <location>
        <begin position="39"/>
        <end position="61"/>
    </location>
</feature>
<comment type="subcellular location">
    <subcellularLocation>
        <location evidence="1">Cell membrane</location>
        <topology evidence="1">Multi-pass membrane protein</topology>
    </subcellularLocation>
</comment>
<feature type="transmembrane region" description="Helical" evidence="6">
    <location>
        <begin position="67"/>
        <end position="86"/>
    </location>
</feature>
<keyword evidence="5 6" id="KW-0472">Membrane</keyword>
<reference evidence="8 9" key="1">
    <citation type="submission" date="2019-03" db="EMBL/GenBank/DDBJ databases">
        <title>Genomics of glacier-inhabiting Cryobacterium strains.</title>
        <authorList>
            <person name="Liu Q."/>
            <person name="Xin Y.-H."/>
        </authorList>
    </citation>
    <scope>NUCLEOTIDE SEQUENCE [LARGE SCALE GENOMIC DNA]</scope>
    <source>
        <strain evidence="8 9">CGMCC 1.10440</strain>
    </source>
</reference>
<evidence type="ECO:0000256" key="2">
    <source>
        <dbReference type="ARBA" id="ARBA00022475"/>
    </source>
</evidence>
<keyword evidence="2" id="KW-1003">Cell membrane</keyword>
<organism evidence="8 9">
    <name type="scientific">Terrimesophilobacter mesophilus</name>
    <dbReference type="NCBI Taxonomy" id="433647"/>
    <lineage>
        <taxon>Bacteria</taxon>
        <taxon>Bacillati</taxon>
        <taxon>Actinomycetota</taxon>
        <taxon>Actinomycetes</taxon>
        <taxon>Micrococcales</taxon>
        <taxon>Microbacteriaceae</taxon>
        <taxon>Terrimesophilobacter</taxon>
    </lineage>
</organism>
<dbReference type="NCBIfam" id="TIGR03954">
    <property type="entry name" value="integ_memb_HG"/>
    <property type="match status" value="1"/>
</dbReference>
<evidence type="ECO:0000313" key="8">
    <source>
        <dbReference type="EMBL" id="TFB80821.1"/>
    </source>
</evidence>
<feature type="transmembrane region" description="Helical" evidence="6">
    <location>
        <begin position="6"/>
        <end position="27"/>
    </location>
</feature>
<feature type="domain" description="DUF3817" evidence="7">
    <location>
        <begin position="6"/>
        <end position="92"/>
    </location>
</feature>
<name>A0A4R8VBV7_9MICO</name>
<evidence type="ECO:0000256" key="3">
    <source>
        <dbReference type="ARBA" id="ARBA00022692"/>
    </source>
</evidence>
<keyword evidence="4 6" id="KW-1133">Transmembrane helix</keyword>
<dbReference type="AlphaFoldDB" id="A0A4R8VBV7"/>